<dbReference type="Pfam" id="PF01225">
    <property type="entry name" value="Mur_ligase"/>
    <property type="match status" value="1"/>
</dbReference>
<dbReference type="NCBIfam" id="TIGR01143">
    <property type="entry name" value="murF"/>
    <property type="match status" value="1"/>
</dbReference>
<reference evidence="15" key="1">
    <citation type="journal article" date="2022" name="Cell">
        <title>Design, construction, and in vivo augmentation of a complex gut microbiome.</title>
        <authorList>
            <person name="Cheng A.G."/>
            <person name="Ho P.Y."/>
            <person name="Aranda-Diaz A."/>
            <person name="Jain S."/>
            <person name="Yu F.B."/>
            <person name="Meng X."/>
            <person name="Wang M."/>
            <person name="Iakiviak M."/>
            <person name="Nagashima K."/>
            <person name="Zhao A."/>
            <person name="Murugkar P."/>
            <person name="Patil A."/>
            <person name="Atabakhsh K."/>
            <person name="Weakley A."/>
            <person name="Yan J."/>
            <person name="Brumbaugh A.R."/>
            <person name="Higginbottom S."/>
            <person name="Dimas A."/>
            <person name="Shiver A.L."/>
            <person name="Deutschbauer A."/>
            <person name="Neff N."/>
            <person name="Sonnenburg J.L."/>
            <person name="Huang K.C."/>
            <person name="Fischbach M.A."/>
        </authorList>
    </citation>
    <scope>NUCLEOTIDE SEQUENCE</scope>
    <source>
        <strain evidence="15">AP11</strain>
    </source>
</reference>
<dbReference type="EMBL" id="CP102294">
    <property type="protein sequence ID" value="UWN58183.1"/>
    <property type="molecule type" value="Genomic_DNA"/>
</dbReference>
<comment type="catalytic activity">
    <reaction evidence="10 11">
        <text>D-alanyl-D-alanine + UDP-N-acetyl-alpha-D-muramoyl-L-alanyl-gamma-D-glutamyl-meso-2,6-diaminopimelate + ATP = UDP-N-acetyl-alpha-D-muramoyl-L-alanyl-gamma-D-glutamyl-meso-2,6-diaminopimeloyl-D-alanyl-D-alanine + ADP + phosphate + H(+)</text>
        <dbReference type="Rhea" id="RHEA:28374"/>
        <dbReference type="ChEBI" id="CHEBI:15378"/>
        <dbReference type="ChEBI" id="CHEBI:30616"/>
        <dbReference type="ChEBI" id="CHEBI:43474"/>
        <dbReference type="ChEBI" id="CHEBI:57822"/>
        <dbReference type="ChEBI" id="CHEBI:61386"/>
        <dbReference type="ChEBI" id="CHEBI:83905"/>
        <dbReference type="ChEBI" id="CHEBI:456216"/>
        <dbReference type="EC" id="6.3.2.10"/>
    </reaction>
</comment>
<dbReference type="Gene3D" id="3.40.1390.10">
    <property type="entry name" value="MurE/MurF, N-terminal domain"/>
    <property type="match status" value="1"/>
</dbReference>
<name>A0ABY5V1V1_9BACT</name>
<feature type="domain" description="Mur ligase N-terminal catalytic" evidence="12">
    <location>
        <begin position="13"/>
        <end position="87"/>
    </location>
</feature>
<dbReference type="HAMAP" id="MF_02019">
    <property type="entry name" value="MurF"/>
    <property type="match status" value="1"/>
</dbReference>
<dbReference type="InterPro" id="IPR000713">
    <property type="entry name" value="Mur_ligase_N"/>
</dbReference>
<comment type="pathway">
    <text evidence="10 11">Cell wall biogenesis; peptidoglycan biosynthesis.</text>
</comment>
<keyword evidence="5 10" id="KW-0067">ATP-binding</keyword>
<dbReference type="GeneID" id="82891122"/>
<feature type="domain" description="Mur ligase central" evidence="14">
    <location>
        <begin position="98"/>
        <end position="273"/>
    </location>
</feature>
<dbReference type="InterPro" id="IPR004101">
    <property type="entry name" value="Mur_ligase_C"/>
</dbReference>
<evidence type="ECO:0000256" key="1">
    <source>
        <dbReference type="ARBA" id="ARBA00022490"/>
    </source>
</evidence>
<keyword evidence="4 10" id="KW-0547">Nucleotide-binding</keyword>
<proteinExistence type="inferred from homology"/>
<evidence type="ECO:0000256" key="8">
    <source>
        <dbReference type="ARBA" id="ARBA00023306"/>
    </source>
</evidence>
<dbReference type="RefSeq" id="WP_019246559.1">
    <property type="nucleotide sequence ID" value="NZ_CAPH01000017.1"/>
</dbReference>
<evidence type="ECO:0000256" key="2">
    <source>
        <dbReference type="ARBA" id="ARBA00022598"/>
    </source>
</evidence>
<evidence type="ECO:0000256" key="3">
    <source>
        <dbReference type="ARBA" id="ARBA00022618"/>
    </source>
</evidence>
<organism evidence="15 16">
    <name type="scientific">Alistipes ihumii AP11</name>
    <dbReference type="NCBI Taxonomy" id="1211813"/>
    <lineage>
        <taxon>Bacteria</taxon>
        <taxon>Pseudomonadati</taxon>
        <taxon>Bacteroidota</taxon>
        <taxon>Bacteroidia</taxon>
        <taxon>Bacteroidales</taxon>
        <taxon>Rikenellaceae</taxon>
        <taxon>Alistipes</taxon>
    </lineage>
</organism>
<comment type="subcellular location">
    <subcellularLocation>
        <location evidence="10 11">Cytoplasm</location>
    </subcellularLocation>
</comment>
<dbReference type="InterPro" id="IPR036615">
    <property type="entry name" value="Mur_ligase_C_dom_sf"/>
</dbReference>
<keyword evidence="7 10" id="KW-0573">Peptidoglycan synthesis</keyword>
<evidence type="ECO:0000256" key="11">
    <source>
        <dbReference type="RuleBase" id="RU004136"/>
    </source>
</evidence>
<keyword evidence="6 10" id="KW-0133">Cell shape</keyword>
<dbReference type="EC" id="6.3.2.10" evidence="10 11"/>
<evidence type="ECO:0000313" key="15">
    <source>
        <dbReference type="EMBL" id="UWN58183.1"/>
    </source>
</evidence>
<evidence type="ECO:0000259" key="13">
    <source>
        <dbReference type="Pfam" id="PF02875"/>
    </source>
</evidence>
<feature type="binding site" evidence="10">
    <location>
        <begin position="100"/>
        <end position="106"/>
    </location>
    <ligand>
        <name>ATP</name>
        <dbReference type="ChEBI" id="CHEBI:30616"/>
    </ligand>
</feature>
<gene>
    <name evidence="10" type="primary">murF</name>
    <name evidence="15" type="ORF">NQ491_05270</name>
</gene>
<dbReference type="Pfam" id="PF08245">
    <property type="entry name" value="Mur_ligase_M"/>
    <property type="match status" value="1"/>
</dbReference>
<protein>
    <recommendedName>
        <fullName evidence="10 11">UDP-N-acetylmuramoyl-tripeptide--D-alanyl-D-alanine ligase</fullName>
        <ecNumber evidence="10 11">6.3.2.10</ecNumber>
    </recommendedName>
    <alternativeName>
        <fullName evidence="10">D-alanyl-D-alanine-adding enzyme</fullName>
    </alternativeName>
</protein>
<dbReference type="GO" id="GO:0016874">
    <property type="term" value="F:ligase activity"/>
    <property type="evidence" value="ECO:0007669"/>
    <property type="project" value="UniProtKB-KW"/>
</dbReference>
<dbReference type="Gene3D" id="3.40.1190.10">
    <property type="entry name" value="Mur-like, catalytic domain"/>
    <property type="match status" value="1"/>
</dbReference>
<evidence type="ECO:0000259" key="14">
    <source>
        <dbReference type="Pfam" id="PF08245"/>
    </source>
</evidence>
<sequence length="425" mass="46436">MELYELFRRHSRISTDSRHIVPDSLFFALHGERFDGNSYAENALKAGAAAAVVDDPSVAETLRQHWPDRCAEVPDTLAALQELAARHRRELGIPILAITGSNGKTTTKELVGRVLSRKFRTAVTQGNLNNHIGVPLTLLAMDRSVEIGVVEMGASHPGEIALLCSIARPDYGLITNIGKAHLEGFGGIEGVMRGKGELLDFLVANGGTAFWLNDSDRLKTMVESRPGLRAISYSAPEAIGTEPFVEARWDGLPVRTRLVGDYNRSNIAAAIAVGLYFGIGRAEIVSAIESYDPDNNRSQKRQTAFNTLISDCYNANPSSMQAALDNFLCEADPRPKAVVLGDMGELGPYAAVEHRTVVERLEQGGIEEAYLVGGHFAEAARGSRYRTFADTEALARYLDEHPIRNRLVLVKGSRANRLEKIAEKL</sequence>
<comment type="similarity">
    <text evidence="10">Belongs to the MurCDEF family. MurF subfamily.</text>
</comment>
<keyword evidence="16" id="KW-1185">Reference proteome</keyword>
<dbReference type="Gene3D" id="3.90.190.20">
    <property type="entry name" value="Mur ligase, C-terminal domain"/>
    <property type="match status" value="1"/>
</dbReference>
<accession>A0ABY5V1V1</accession>
<dbReference type="InterPro" id="IPR005863">
    <property type="entry name" value="UDP-N-AcMur_synth"/>
</dbReference>
<evidence type="ECO:0000256" key="10">
    <source>
        <dbReference type="HAMAP-Rule" id="MF_02019"/>
    </source>
</evidence>
<keyword evidence="1 10" id="KW-0963">Cytoplasm</keyword>
<evidence type="ECO:0000256" key="9">
    <source>
        <dbReference type="ARBA" id="ARBA00023316"/>
    </source>
</evidence>
<evidence type="ECO:0000256" key="4">
    <source>
        <dbReference type="ARBA" id="ARBA00022741"/>
    </source>
</evidence>
<dbReference type="Proteomes" id="UP001059295">
    <property type="component" value="Chromosome"/>
</dbReference>
<dbReference type="PANTHER" id="PTHR43024">
    <property type="entry name" value="UDP-N-ACETYLMURAMOYL-TRIPEPTIDE--D-ALANYL-D-ALANINE LIGASE"/>
    <property type="match status" value="1"/>
</dbReference>
<evidence type="ECO:0000256" key="6">
    <source>
        <dbReference type="ARBA" id="ARBA00022960"/>
    </source>
</evidence>
<evidence type="ECO:0000313" key="16">
    <source>
        <dbReference type="Proteomes" id="UP001059295"/>
    </source>
</evidence>
<dbReference type="InterPro" id="IPR051046">
    <property type="entry name" value="MurCDEF_CellWall_CoF430Synth"/>
</dbReference>
<dbReference type="Pfam" id="PF02875">
    <property type="entry name" value="Mur_ligase_C"/>
    <property type="match status" value="1"/>
</dbReference>
<dbReference type="PANTHER" id="PTHR43024:SF1">
    <property type="entry name" value="UDP-N-ACETYLMURAMOYL-TRIPEPTIDE--D-ALANYL-D-ALANINE LIGASE"/>
    <property type="match status" value="1"/>
</dbReference>
<feature type="domain" description="Mur ligase C-terminal" evidence="13">
    <location>
        <begin position="297"/>
        <end position="414"/>
    </location>
</feature>
<keyword evidence="8 10" id="KW-0131">Cell cycle</keyword>
<dbReference type="InterPro" id="IPR036565">
    <property type="entry name" value="Mur-like_cat_sf"/>
</dbReference>
<dbReference type="SUPFAM" id="SSF53623">
    <property type="entry name" value="MurD-like peptide ligases, catalytic domain"/>
    <property type="match status" value="1"/>
</dbReference>
<keyword evidence="9 10" id="KW-0961">Cell wall biogenesis/degradation</keyword>
<evidence type="ECO:0000259" key="12">
    <source>
        <dbReference type="Pfam" id="PF01225"/>
    </source>
</evidence>
<keyword evidence="2 10" id="KW-0436">Ligase</keyword>
<dbReference type="SUPFAM" id="SSF63418">
    <property type="entry name" value="MurE/MurF N-terminal domain"/>
    <property type="match status" value="1"/>
</dbReference>
<evidence type="ECO:0000256" key="7">
    <source>
        <dbReference type="ARBA" id="ARBA00022984"/>
    </source>
</evidence>
<evidence type="ECO:0000256" key="5">
    <source>
        <dbReference type="ARBA" id="ARBA00022840"/>
    </source>
</evidence>
<dbReference type="InterPro" id="IPR035911">
    <property type="entry name" value="MurE/MurF_N"/>
</dbReference>
<comment type="function">
    <text evidence="10 11">Involved in cell wall formation. Catalyzes the final step in the synthesis of UDP-N-acetylmuramoyl-pentapeptide, the precursor of murein.</text>
</comment>
<keyword evidence="3 10" id="KW-0132">Cell division</keyword>
<dbReference type="InterPro" id="IPR013221">
    <property type="entry name" value="Mur_ligase_cen"/>
</dbReference>
<dbReference type="SUPFAM" id="SSF53244">
    <property type="entry name" value="MurD-like peptide ligases, peptide-binding domain"/>
    <property type="match status" value="1"/>
</dbReference>